<organism evidence="1 2">
    <name type="scientific">Rhizophagus irregularis</name>
    <dbReference type="NCBI Taxonomy" id="588596"/>
    <lineage>
        <taxon>Eukaryota</taxon>
        <taxon>Fungi</taxon>
        <taxon>Fungi incertae sedis</taxon>
        <taxon>Mucoromycota</taxon>
        <taxon>Glomeromycotina</taxon>
        <taxon>Glomeromycetes</taxon>
        <taxon>Glomerales</taxon>
        <taxon>Glomeraceae</taxon>
        <taxon>Rhizophagus</taxon>
    </lineage>
</organism>
<evidence type="ECO:0000313" key="2">
    <source>
        <dbReference type="Proteomes" id="UP000234323"/>
    </source>
</evidence>
<protein>
    <submittedName>
        <fullName evidence="1">Uncharacterized protein</fullName>
    </submittedName>
</protein>
<dbReference type="EMBL" id="LLXI01006381">
    <property type="protein sequence ID" value="PKY62086.1"/>
    <property type="molecule type" value="Genomic_DNA"/>
</dbReference>
<gene>
    <name evidence="1" type="ORF">RhiirA4_487965</name>
</gene>
<comment type="caution">
    <text evidence="1">The sequence shown here is derived from an EMBL/GenBank/DDBJ whole genome shotgun (WGS) entry which is preliminary data.</text>
</comment>
<sequence length="80" mass="9109">MFNEISSNVLKNKEPNAIKSKLARLIKTYSEVKKHNEKSGEARKIGSIDIEEDEELFNNKSKFSKKQKKNNVDTIAIAIS</sequence>
<reference evidence="1 2" key="1">
    <citation type="submission" date="2015-10" db="EMBL/GenBank/DDBJ databases">
        <title>Genome analyses suggest a sexual origin of heterokaryosis in a supposedly ancient asexual fungus.</title>
        <authorList>
            <person name="Ropars J."/>
            <person name="Sedzielewska K."/>
            <person name="Noel J."/>
            <person name="Charron P."/>
            <person name="Farinelli L."/>
            <person name="Marton T."/>
            <person name="Kruger M."/>
            <person name="Pelin A."/>
            <person name="Brachmann A."/>
            <person name="Corradi N."/>
        </authorList>
    </citation>
    <scope>NUCLEOTIDE SEQUENCE [LARGE SCALE GENOMIC DNA]</scope>
    <source>
        <strain evidence="1 2">A4</strain>
    </source>
</reference>
<dbReference type="AlphaFoldDB" id="A0A2I1HT94"/>
<evidence type="ECO:0000313" key="1">
    <source>
        <dbReference type="EMBL" id="PKY62086.1"/>
    </source>
</evidence>
<proteinExistence type="predicted"/>
<dbReference type="Proteomes" id="UP000234323">
    <property type="component" value="Unassembled WGS sequence"/>
</dbReference>
<keyword evidence="2" id="KW-1185">Reference proteome</keyword>
<accession>A0A2I1HT94</accession>
<name>A0A2I1HT94_9GLOM</name>